<keyword evidence="2" id="KW-1185">Reference proteome</keyword>
<name>A0A9D3SXB5_MEGAT</name>
<sequence>MDRRTLRKRAVKKVSSFLASFHNEEDVLTACGPETAAVNCGEQVENQNQVDQGQIWDSNDESHNDDMGNVTPLDESLCDWAVHFRVPLVALTALLSILRIHHPSLPKNARTLLKTTTSYTIQDLADGTYHYFGILQTFEKSLEQMWSCIPNRHVFRLQLNVDGLPLFKSSSLQFWPILGLLQGVVRKPVVIALFCGNSKPNCLTI</sequence>
<gene>
    <name evidence="1" type="ORF">MATL_G00227080</name>
</gene>
<dbReference type="OrthoDB" id="10036512at2759"/>
<dbReference type="AlphaFoldDB" id="A0A9D3SXB5"/>
<comment type="caution">
    <text evidence="1">The sequence shown here is derived from an EMBL/GenBank/DDBJ whole genome shotgun (WGS) entry which is preliminary data.</text>
</comment>
<evidence type="ECO:0000313" key="1">
    <source>
        <dbReference type="EMBL" id="KAG7459049.1"/>
    </source>
</evidence>
<accession>A0A9D3SXB5</accession>
<dbReference type="EMBL" id="JAFDVH010000020">
    <property type="protein sequence ID" value="KAG7459049.1"/>
    <property type="molecule type" value="Genomic_DNA"/>
</dbReference>
<reference evidence="1" key="1">
    <citation type="submission" date="2021-01" db="EMBL/GenBank/DDBJ databases">
        <authorList>
            <person name="Zahm M."/>
            <person name="Roques C."/>
            <person name="Cabau C."/>
            <person name="Klopp C."/>
            <person name="Donnadieu C."/>
            <person name="Jouanno E."/>
            <person name="Lampietro C."/>
            <person name="Louis A."/>
            <person name="Herpin A."/>
            <person name="Echchiki A."/>
            <person name="Berthelot C."/>
            <person name="Parey E."/>
            <person name="Roest-Crollius H."/>
            <person name="Braasch I."/>
            <person name="Postlethwait J."/>
            <person name="Bobe J."/>
            <person name="Montfort J."/>
            <person name="Bouchez O."/>
            <person name="Begum T."/>
            <person name="Mejri S."/>
            <person name="Adams A."/>
            <person name="Chen W.-J."/>
            <person name="Guiguen Y."/>
        </authorList>
    </citation>
    <scope>NUCLEOTIDE SEQUENCE</scope>
    <source>
        <strain evidence="1">YG-15Mar2019-1</strain>
        <tissue evidence="1">Brain</tissue>
    </source>
</reference>
<dbReference type="PANTHER" id="PTHR33053:SF24">
    <property type="entry name" value="TRANSPOSASE DOMAIN-CONTAINING PROTEIN"/>
    <property type="match status" value="1"/>
</dbReference>
<protein>
    <submittedName>
        <fullName evidence="1">Uncharacterized protein</fullName>
    </submittedName>
</protein>
<proteinExistence type="predicted"/>
<organism evidence="1 2">
    <name type="scientific">Megalops atlanticus</name>
    <name type="common">Tarpon</name>
    <name type="synonym">Clupea gigantea</name>
    <dbReference type="NCBI Taxonomy" id="7932"/>
    <lineage>
        <taxon>Eukaryota</taxon>
        <taxon>Metazoa</taxon>
        <taxon>Chordata</taxon>
        <taxon>Craniata</taxon>
        <taxon>Vertebrata</taxon>
        <taxon>Euteleostomi</taxon>
        <taxon>Actinopterygii</taxon>
        <taxon>Neopterygii</taxon>
        <taxon>Teleostei</taxon>
        <taxon>Elopiformes</taxon>
        <taxon>Megalopidae</taxon>
        <taxon>Megalops</taxon>
    </lineage>
</organism>
<evidence type="ECO:0000313" key="2">
    <source>
        <dbReference type="Proteomes" id="UP001046870"/>
    </source>
</evidence>
<dbReference type="Proteomes" id="UP001046870">
    <property type="component" value="Chromosome 20"/>
</dbReference>
<dbReference type="PANTHER" id="PTHR33053">
    <property type="entry name" value="PROTEIN, PUTATIVE-RELATED"/>
    <property type="match status" value="1"/>
</dbReference>